<dbReference type="OrthoDB" id="5007300at2"/>
<comment type="caution">
    <text evidence="1">The sequence shown here is derived from an EMBL/GenBank/DDBJ whole genome shotgun (WGS) entry which is preliminary data.</text>
</comment>
<protein>
    <submittedName>
        <fullName evidence="1">Uncharacterized protein</fullName>
    </submittedName>
</protein>
<dbReference type="EMBL" id="WMLB01000006">
    <property type="protein sequence ID" value="MTH67164.1"/>
    <property type="molecule type" value="Genomic_DNA"/>
</dbReference>
<dbReference type="AlphaFoldDB" id="A0A6I3M1B5"/>
<dbReference type="RefSeq" id="WP_155050262.1">
    <property type="nucleotide sequence ID" value="NZ_BAAAIB010000006.1"/>
</dbReference>
<sequence length="178" mass="18767">MSIAIVAAPLAPAGVARTRVVPAPSARAPHALVPAMPAAAAHSPADAGSIAYASIAHGTSRGYYRVLFESGPVDAAAFATLAGVSMRESQRWLTEQLGFGLLRPVEATAEVYLPGEFAPVLLDARDPAELDSARRMLAERSGDLPEVLRTLWTGSEDPAEHLSRGIGRLWARMFAAAR</sequence>
<dbReference type="Proteomes" id="UP000433071">
    <property type="component" value="Unassembled WGS sequence"/>
</dbReference>
<evidence type="ECO:0000313" key="1">
    <source>
        <dbReference type="EMBL" id="MTH67164.1"/>
    </source>
</evidence>
<proteinExistence type="predicted"/>
<name>A0A6I3M1B5_9MICO</name>
<keyword evidence="2" id="KW-1185">Reference proteome</keyword>
<evidence type="ECO:0000313" key="2">
    <source>
        <dbReference type="Proteomes" id="UP000433071"/>
    </source>
</evidence>
<gene>
    <name evidence="1" type="ORF">GJ743_02095</name>
</gene>
<accession>A0A6I3M1B5</accession>
<organism evidence="1 2">
    <name type="scientific">Agromyces bracchium</name>
    <dbReference type="NCBI Taxonomy" id="88376"/>
    <lineage>
        <taxon>Bacteria</taxon>
        <taxon>Bacillati</taxon>
        <taxon>Actinomycetota</taxon>
        <taxon>Actinomycetes</taxon>
        <taxon>Micrococcales</taxon>
        <taxon>Microbacteriaceae</taxon>
        <taxon>Agromyces</taxon>
    </lineage>
</organism>
<reference evidence="1 2" key="1">
    <citation type="submission" date="2019-11" db="EMBL/GenBank/DDBJ databases">
        <title>Agromyces kandeliae sp. nov., isolated from mangrove soil.</title>
        <authorList>
            <person name="Wang R."/>
        </authorList>
    </citation>
    <scope>NUCLEOTIDE SEQUENCE [LARGE SCALE GENOMIC DNA]</scope>
    <source>
        <strain evidence="1 2">JCM 11433</strain>
    </source>
</reference>